<keyword evidence="3" id="KW-1185">Reference proteome</keyword>
<dbReference type="InterPro" id="IPR009492">
    <property type="entry name" value="TniQ"/>
</dbReference>
<evidence type="ECO:0000313" key="2">
    <source>
        <dbReference type="EMBL" id="AVY93793.1"/>
    </source>
</evidence>
<evidence type="ECO:0000259" key="1">
    <source>
        <dbReference type="Pfam" id="PF06527"/>
    </source>
</evidence>
<dbReference type="Proteomes" id="UP000244173">
    <property type="component" value="Chromosome"/>
</dbReference>
<organism evidence="2 3">
    <name type="scientific">Microvirgula aerodenitrificans</name>
    <dbReference type="NCBI Taxonomy" id="57480"/>
    <lineage>
        <taxon>Bacteria</taxon>
        <taxon>Pseudomonadati</taxon>
        <taxon>Pseudomonadota</taxon>
        <taxon>Betaproteobacteria</taxon>
        <taxon>Neisseriales</taxon>
        <taxon>Aquaspirillaceae</taxon>
        <taxon>Microvirgula</taxon>
    </lineage>
</organism>
<dbReference type="EMBL" id="CP028519">
    <property type="protein sequence ID" value="AVY93793.1"/>
    <property type="molecule type" value="Genomic_DNA"/>
</dbReference>
<proteinExistence type="predicted"/>
<sequence>MPEISYHLPSRPLPQPRESTLGYLLRLGDRNGHRSLAWVAQIRRQHSRPDVTLNQFLQLTTGHPEPSLHQIYGPSLPALQPAPSHLLGLKTQFWNSEHRRWCPACLRESGYWKAEWQLTLQIVCPEHGKLLQEHCPGCHKPLRWHGGELFHCFCGQDLRQARTPQADGPLQALGQLISAAFVTATGGEPAATALQQDWPSEVATLHLTRLCELLWSLGCYATFSTVTKPQKVQRHHHLKVLLPILANTARLLSNWPAVFDTFLQERVQPGREYALSLRQFLGQQLAWLHRTLAHPEFHFVRQELERFIALHWKGRITDRHHFISHGVKQRHPVISVVEASQQSCLSRDKLVTLVQQGALQGWSADHHGRRDFLMISRTSLEQFLLASGGMLNLIDSAAYLGVSKGRLKLFVERGLITPTYRPSGGKNDPVQWMFQQQVLDTFLTSVQVNAHATPDCGSLISIDQICRGYTRNGAGMVELLQAIQQGDLKMIGHNPAKVGIGGLLLSRQSFRHWFEQRQPEKTVFSLAGAARYLGIKEHVLYWLRDRGLIYDWHQAESKRMTSVHKETLDQFRQRYVWGRELAELSGYGRQSASRALINRGVWPVSGPRTDGGITYVFLREDLEHYLRVERG</sequence>
<dbReference type="OrthoDB" id="9036115at2"/>
<evidence type="ECO:0000313" key="3">
    <source>
        <dbReference type="Proteomes" id="UP000244173"/>
    </source>
</evidence>
<accession>A0A2S0P910</accession>
<dbReference type="AlphaFoldDB" id="A0A2S0P910"/>
<feature type="domain" description="TniQ" evidence="1">
    <location>
        <begin position="9"/>
        <end position="131"/>
    </location>
</feature>
<protein>
    <recommendedName>
        <fullName evidence="1">TniQ domain-containing protein</fullName>
    </recommendedName>
</protein>
<dbReference type="RefSeq" id="WP_107888994.1">
    <property type="nucleotide sequence ID" value="NZ_CP028519.1"/>
</dbReference>
<dbReference type="STRING" id="1122240.GCA_000620105_03488"/>
<dbReference type="Pfam" id="PF06527">
    <property type="entry name" value="TniQ"/>
    <property type="match status" value="1"/>
</dbReference>
<dbReference type="KEGG" id="maer:DAI18_06860"/>
<gene>
    <name evidence="2" type="ORF">DAI18_06860</name>
</gene>
<reference evidence="2 3" key="1">
    <citation type="submission" date="2018-04" db="EMBL/GenBank/DDBJ databases">
        <title>Denitrifier Microvirgula.</title>
        <authorList>
            <person name="Anderson E."/>
            <person name="Jang J."/>
            <person name="Ishii S."/>
        </authorList>
    </citation>
    <scope>NUCLEOTIDE SEQUENCE [LARGE SCALE GENOMIC DNA]</scope>
    <source>
        <strain evidence="2 3">BE2.4</strain>
    </source>
</reference>
<name>A0A2S0P910_9NEIS</name>